<evidence type="ECO:0000256" key="8">
    <source>
        <dbReference type="SAM" id="Phobius"/>
    </source>
</evidence>
<dbReference type="GO" id="GO:0005886">
    <property type="term" value="C:plasma membrane"/>
    <property type="evidence" value="ECO:0007669"/>
    <property type="project" value="UniProtKB-SubCell"/>
</dbReference>
<dbReference type="InterPro" id="IPR010651">
    <property type="entry name" value="Sugar_transport"/>
</dbReference>
<dbReference type="InterPro" id="IPR037185">
    <property type="entry name" value="EmrE-like"/>
</dbReference>
<feature type="transmembrane region" description="Helical" evidence="8">
    <location>
        <begin position="209"/>
        <end position="228"/>
    </location>
</feature>
<evidence type="ECO:0000256" key="1">
    <source>
        <dbReference type="ARBA" id="ARBA00004651"/>
    </source>
</evidence>
<evidence type="ECO:0000313" key="9">
    <source>
        <dbReference type="EMBL" id="EHJ53297.1"/>
    </source>
</evidence>
<feature type="transmembrane region" description="Helical" evidence="8">
    <location>
        <begin position="180"/>
        <end position="197"/>
    </location>
</feature>
<name>G5JUR2_9STRE</name>
<feature type="transmembrane region" description="Helical" evidence="8">
    <location>
        <begin position="151"/>
        <end position="168"/>
    </location>
</feature>
<dbReference type="AlphaFoldDB" id="G5JUR2"/>
<feature type="transmembrane region" description="Helical" evidence="8">
    <location>
        <begin position="31"/>
        <end position="48"/>
    </location>
</feature>
<feature type="transmembrane region" description="Helical" evidence="8">
    <location>
        <begin position="234"/>
        <end position="258"/>
    </location>
</feature>
<dbReference type="eggNOG" id="COG4975">
    <property type="taxonomic scope" value="Bacteria"/>
</dbReference>
<dbReference type="PANTHER" id="PTHR16119:SF17">
    <property type="entry name" value="TRANSMEMBRANE PROTEIN 144"/>
    <property type="match status" value="1"/>
</dbReference>
<gene>
    <name evidence="9" type="ORF">STRMA_1052</name>
</gene>
<evidence type="ECO:0000256" key="5">
    <source>
        <dbReference type="ARBA" id="ARBA00022692"/>
    </source>
</evidence>
<dbReference type="Proteomes" id="UP000003573">
    <property type="component" value="Unassembled WGS sequence"/>
</dbReference>
<keyword evidence="7 8" id="KW-0472">Membrane</keyword>
<keyword evidence="5 8" id="KW-0812">Transmembrane</keyword>
<feature type="transmembrane region" description="Helical" evidence="8">
    <location>
        <begin position="116"/>
        <end position="139"/>
    </location>
</feature>
<organism evidence="9 10">
    <name type="scientific">Streptococcus macacae NCTC 11558</name>
    <dbReference type="NCBI Taxonomy" id="764298"/>
    <lineage>
        <taxon>Bacteria</taxon>
        <taxon>Bacillati</taxon>
        <taxon>Bacillota</taxon>
        <taxon>Bacilli</taxon>
        <taxon>Lactobacillales</taxon>
        <taxon>Streptococcaceae</taxon>
        <taxon>Streptococcus</taxon>
    </lineage>
</organism>
<evidence type="ECO:0000256" key="4">
    <source>
        <dbReference type="ARBA" id="ARBA00022597"/>
    </source>
</evidence>
<feature type="transmembrane region" description="Helical" evidence="8">
    <location>
        <begin position="265"/>
        <end position="285"/>
    </location>
</feature>
<proteinExistence type="inferred from homology"/>
<dbReference type="CDD" id="cd23110">
    <property type="entry name" value="GRP"/>
    <property type="match status" value="1"/>
</dbReference>
<keyword evidence="10" id="KW-1185">Reference proteome</keyword>
<dbReference type="SUPFAM" id="SSF103481">
    <property type="entry name" value="Multidrug resistance efflux transporter EmrE"/>
    <property type="match status" value="1"/>
</dbReference>
<evidence type="ECO:0000256" key="6">
    <source>
        <dbReference type="ARBA" id="ARBA00022989"/>
    </source>
</evidence>
<dbReference type="Pfam" id="PF06800">
    <property type="entry name" value="Sugar_transport"/>
    <property type="match status" value="1"/>
</dbReference>
<evidence type="ECO:0000256" key="7">
    <source>
        <dbReference type="ARBA" id="ARBA00023136"/>
    </source>
</evidence>
<dbReference type="RefSeq" id="WP_003082308.1">
    <property type="nucleotide sequence ID" value="NZ_AEUW02000001.1"/>
</dbReference>
<keyword evidence="6 8" id="KW-1133">Transmembrane helix</keyword>
<keyword evidence="4 9" id="KW-0762">Sugar transport</keyword>
<evidence type="ECO:0000256" key="2">
    <source>
        <dbReference type="ARBA" id="ARBA00006117"/>
    </source>
</evidence>
<sequence>MSVLIALLPALAWGMIPLTVSRVKGRPTNQILGTGFGAALIGLVGFLITGARTNALTFLLAMLSGAFWTIGQTGQFASYKRIGVSNTMPISTGFQLIGNSLIGVIIFGEWSGAANLLLGSLALLLIIIGIVLTAITGSNDNTGELSIRSQDILFLLATTIGYWVYSAFPKTVTGSAESLFFPQMLGILLGASLYALLTKNALAFRQKASWQAVLAGFVFSIGALSYIYSVNANGVAAAFVYSQLSVVISTLSGMYILGEKKQGRALFLTFAGLLLIVAGSILTGLI</sequence>
<evidence type="ECO:0000313" key="10">
    <source>
        <dbReference type="Proteomes" id="UP000003573"/>
    </source>
</evidence>
<accession>G5JUR2</accession>
<comment type="caution">
    <text evidence="9">The sequence shown here is derived from an EMBL/GenBank/DDBJ whole genome shotgun (WGS) entry which is preliminary data.</text>
</comment>
<evidence type="ECO:0000256" key="3">
    <source>
        <dbReference type="ARBA" id="ARBA00022448"/>
    </source>
</evidence>
<keyword evidence="3" id="KW-0813">Transport</keyword>
<dbReference type="PANTHER" id="PTHR16119">
    <property type="entry name" value="TRANSMEMBRANE PROTEIN 144"/>
    <property type="match status" value="1"/>
</dbReference>
<dbReference type="STRING" id="764298.STRMA_1052"/>
<reference evidence="9 10" key="1">
    <citation type="journal article" date="2014" name="Int. J. Syst. Evol. Microbiol.">
        <title>Phylogenomics and the dynamic genome evolution of the genus Streptococcus.</title>
        <authorList>
            <consortium name="The Broad Institute Genome Sequencing Platform"/>
            <person name="Richards V.P."/>
            <person name="Palmer S.R."/>
            <person name="Pavinski Bitar P.D."/>
            <person name="Qin X."/>
            <person name="Weinstock G.M."/>
            <person name="Highlander S.K."/>
            <person name="Town C.D."/>
            <person name="Burne R.A."/>
            <person name="Stanhope M.J."/>
        </authorList>
    </citation>
    <scope>NUCLEOTIDE SEQUENCE [LARGE SCALE GENOMIC DNA]</scope>
    <source>
        <strain evidence="9 10">NCTC 11558</strain>
    </source>
</reference>
<dbReference type="GO" id="GO:0015144">
    <property type="term" value="F:carbohydrate transmembrane transporter activity"/>
    <property type="evidence" value="ECO:0007669"/>
    <property type="project" value="InterPro"/>
</dbReference>
<protein>
    <submittedName>
        <fullName evidence="9">Sugar transport protein</fullName>
    </submittedName>
</protein>
<feature type="transmembrane region" description="Helical" evidence="8">
    <location>
        <begin position="55"/>
        <end position="71"/>
    </location>
</feature>
<comment type="similarity">
    <text evidence="2">Belongs to the GRP transporter (TC 2.A.7.5) family.</text>
</comment>
<dbReference type="OrthoDB" id="1452595at2"/>
<dbReference type="EMBL" id="AEUW02000001">
    <property type="protein sequence ID" value="EHJ53297.1"/>
    <property type="molecule type" value="Genomic_DNA"/>
</dbReference>
<comment type="subcellular location">
    <subcellularLocation>
        <location evidence="1">Cell membrane</location>
        <topology evidence="1">Multi-pass membrane protein</topology>
    </subcellularLocation>
</comment>